<feature type="non-terminal residue" evidence="1">
    <location>
        <position position="1"/>
    </location>
</feature>
<protein>
    <submittedName>
        <fullName evidence="1">Uncharacterized protein</fullName>
    </submittedName>
</protein>
<dbReference type="AlphaFoldDB" id="A0A2H3CWC5"/>
<gene>
    <name evidence="1" type="ORF">ARMGADRAFT_891942</name>
</gene>
<accession>A0A2H3CWC5</accession>
<feature type="non-terminal residue" evidence="1">
    <location>
        <position position="98"/>
    </location>
</feature>
<proteinExistence type="predicted"/>
<dbReference type="InParanoid" id="A0A2H3CWC5"/>
<keyword evidence="2" id="KW-1185">Reference proteome</keyword>
<dbReference type="EMBL" id="KZ293713">
    <property type="protein sequence ID" value="PBK82758.1"/>
    <property type="molecule type" value="Genomic_DNA"/>
</dbReference>
<sequence length="98" mass="10717">NLSTNPKIQCNDNIIIYFTGHGSSYKCSDYYIEGGPSVEGYIEALCPMDRTSSSGTDDSIPDISDREINTILTEISRTKGPHITFVPNCCYSVGNTRG</sequence>
<evidence type="ECO:0000313" key="1">
    <source>
        <dbReference type="EMBL" id="PBK82758.1"/>
    </source>
</evidence>
<evidence type="ECO:0000313" key="2">
    <source>
        <dbReference type="Proteomes" id="UP000217790"/>
    </source>
</evidence>
<dbReference type="Gene3D" id="3.40.50.1460">
    <property type="match status" value="1"/>
</dbReference>
<organism evidence="1 2">
    <name type="scientific">Armillaria gallica</name>
    <name type="common">Bulbous honey fungus</name>
    <name type="synonym">Armillaria bulbosa</name>
    <dbReference type="NCBI Taxonomy" id="47427"/>
    <lineage>
        <taxon>Eukaryota</taxon>
        <taxon>Fungi</taxon>
        <taxon>Dikarya</taxon>
        <taxon>Basidiomycota</taxon>
        <taxon>Agaricomycotina</taxon>
        <taxon>Agaricomycetes</taxon>
        <taxon>Agaricomycetidae</taxon>
        <taxon>Agaricales</taxon>
        <taxon>Marasmiineae</taxon>
        <taxon>Physalacriaceae</taxon>
        <taxon>Armillaria</taxon>
    </lineage>
</organism>
<reference evidence="2" key="1">
    <citation type="journal article" date="2017" name="Nat. Ecol. Evol.">
        <title>Genome expansion and lineage-specific genetic innovations in the forest pathogenic fungi Armillaria.</title>
        <authorList>
            <person name="Sipos G."/>
            <person name="Prasanna A.N."/>
            <person name="Walter M.C."/>
            <person name="O'Connor E."/>
            <person name="Balint B."/>
            <person name="Krizsan K."/>
            <person name="Kiss B."/>
            <person name="Hess J."/>
            <person name="Varga T."/>
            <person name="Slot J."/>
            <person name="Riley R."/>
            <person name="Boka B."/>
            <person name="Rigling D."/>
            <person name="Barry K."/>
            <person name="Lee J."/>
            <person name="Mihaltcheva S."/>
            <person name="LaButti K."/>
            <person name="Lipzen A."/>
            <person name="Waldron R."/>
            <person name="Moloney N.M."/>
            <person name="Sperisen C."/>
            <person name="Kredics L."/>
            <person name="Vagvoelgyi C."/>
            <person name="Patrignani A."/>
            <person name="Fitzpatrick D."/>
            <person name="Nagy I."/>
            <person name="Doyle S."/>
            <person name="Anderson J.B."/>
            <person name="Grigoriev I.V."/>
            <person name="Gueldener U."/>
            <person name="Muensterkoetter M."/>
            <person name="Nagy L.G."/>
        </authorList>
    </citation>
    <scope>NUCLEOTIDE SEQUENCE [LARGE SCALE GENOMIC DNA]</scope>
    <source>
        <strain evidence="2">Ar21-2</strain>
    </source>
</reference>
<dbReference type="Proteomes" id="UP000217790">
    <property type="component" value="Unassembled WGS sequence"/>
</dbReference>
<name>A0A2H3CWC5_ARMGA</name>
<dbReference type="OrthoDB" id="10255174at2759"/>